<reference evidence="7 8" key="1">
    <citation type="submission" date="2018-01" db="EMBL/GenBank/DDBJ databases">
        <title>Halomonas endophytica sp. nov., isolated from storage liquid in the stems of Populus euphratica.</title>
        <authorList>
            <person name="Chen C."/>
        </authorList>
    </citation>
    <scope>NUCLEOTIDE SEQUENCE [LARGE SCALE GENOMIC DNA]</scope>
    <source>
        <strain evidence="7 8">BZ-SZ-XJ27</strain>
    </source>
</reference>
<evidence type="ECO:0000259" key="5">
    <source>
        <dbReference type="Pfam" id="PF07992"/>
    </source>
</evidence>
<dbReference type="InterPro" id="IPR023753">
    <property type="entry name" value="FAD/NAD-binding_dom"/>
</dbReference>
<comment type="caution">
    <text evidence="7">The sequence shown here is derived from an EMBL/GenBank/DDBJ whole genome shotgun (WGS) entry which is preliminary data.</text>
</comment>
<dbReference type="Gene3D" id="3.50.50.60">
    <property type="entry name" value="FAD/NAD(P)-binding domain"/>
    <property type="match status" value="2"/>
</dbReference>
<dbReference type="AlphaFoldDB" id="A0A2N7UD60"/>
<dbReference type="Proteomes" id="UP000235547">
    <property type="component" value="Unassembled WGS sequence"/>
</dbReference>
<dbReference type="Pfam" id="PF18267">
    <property type="entry name" value="Rubredoxin_C"/>
    <property type="match status" value="1"/>
</dbReference>
<evidence type="ECO:0000256" key="4">
    <source>
        <dbReference type="ARBA" id="ARBA00022827"/>
    </source>
</evidence>
<dbReference type="PRINTS" id="PR00411">
    <property type="entry name" value="PNDRDTASEI"/>
</dbReference>
<evidence type="ECO:0000313" key="7">
    <source>
        <dbReference type="EMBL" id="PMR78357.1"/>
    </source>
</evidence>
<evidence type="ECO:0000256" key="2">
    <source>
        <dbReference type="ARBA" id="ARBA00006442"/>
    </source>
</evidence>
<proteinExistence type="inferred from homology"/>
<dbReference type="GO" id="GO:0016491">
    <property type="term" value="F:oxidoreductase activity"/>
    <property type="evidence" value="ECO:0007669"/>
    <property type="project" value="InterPro"/>
</dbReference>
<dbReference type="InterPro" id="IPR016156">
    <property type="entry name" value="FAD/NAD-linked_Rdtase_dimer_sf"/>
</dbReference>
<dbReference type="InterPro" id="IPR036188">
    <property type="entry name" value="FAD/NAD-bd_sf"/>
</dbReference>
<evidence type="ECO:0000256" key="3">
    <source>
        <dbReference type="ARBA" id="ARBA00022630"/>
    </source>
</evidence>
<evidence type="ECO:0000259" key="6">
    <source>
        <dbReference type="Pfam" id="PF18267"/>
    </source>
</evidence>
<comment type="cofactor">
    <cofactor evidence="1">
        <name>FAD</name>
        <dbReference type="ChEBI" id="CHEBI:57692"/>
    </cofactor>
</comment>
<accession>A0A2N7UD60</accession>
<dbReference type="Pfam" id="PF07992">
    <property type="entry name" value="Pyr_redox_2"/>
    <property type="match status" value="1"/>
</dbReference>
<dbReference type="PANTHER" id="PTHR43429:SF3">
    <property type="entry name" value="NITRITE REDUCTASE [NAD(P)H]"/>
    <property type="match status" value="1"/>
</dbReference>
<feature type="domain" description="NADH-rubredoxin oxidoreductase C-terminal" evidence="6">
    <location>
        <begin position="334"/>
        <end position="394"/>
    </location>
</feature>
<keyword evidence="3" id="KW-0285">Flavoprotein</keyword>
<evidence type="ECO:0000313" key="8">
    <source>
        <dbReference type="Proteomes" id="UP000235547"/>
    </source>
</evidence>
<dbReference type="PANTHER" id="PTHR43429">
    <property type="entry name" value="PYRIDINE NUCLEOTIDE-DISULFIDE OXIDOREDUCTASE DOMAIN-CONTAINING"/>
    <property type="match status" value="1"/>
</dbReference>
<keyword evidence="4" id="KW-0274">FAD</keyword>
<keyword evidence="8" id="KW-1185">Reference proteome</keyword>
<dbReference type="OrthoDB" id="9768666at2"/>
<protein>
    <submittedName>
        <fullName evidence="7">NAD(P)/FAD-dependent oxidoreductase</fullName>
    </submittedName>
</protein>
<gene>
    <name evidence="7" type="ORF">C1H70_16495</name>
</gene>
<dbReference type="InterPro" id="IPR050260">
    <property type="entry name" value="FAD-bd_OxRdtase"/>
</dbReference>
<dbReference type="RefSeq" id="WP_102589420.1">
    <property type="nucleotide sequence ID" value="NZ_BNAE01000001.1"/>
</dbReference>
<dbReference type="SUPFAM" id="SSF51905">
    <property type="entry name" value="FAD/NAD(P)-binding domain"/>
    <property type="match status" value="2"/>
</dbReference>
<dbReference type="Gene3D" id="3.30.390.30">
    <property type="match status" value="1"/>
</dbReference>
<dbReference type="EMBL" id="PNRG01000033">
    <property type="protein sequence ID" value="PMR78357.1"/>
    <property type="molecule type" value="Genomic_DNA"/>
</dbReference>
<comment type="similarity">
    <text evidence="2">Belongs to the FAD-dependent oxidoreductase family.</text>
</comment>
<dbReference type="InterPro" id="IPR041575">
    <property type="entry name" value="Rubredoxin_C"/>
</dbReference>
<name>A0A2N7UD60_9GAMM</name>
<dbReference type="PRINTS" id="PR00368">
    <property type="entry name" value="FADPNR"/>
</dbReference>
<evidence type="ECO:0000256" key="1">
    <source>
        <dbReference type="ARBA" id="ARBA00001974"/>
    </source>
</evidence>
<sequence length="439" mass="46739">MRPRHPDTSAPNSDAPLVIVGNGMAGHRLVEALLKQAAPPRHIVVIGEERSPAYNRILLSPLLAGEMEANALTLRNADWYAEQGVTLMLGERVEHIHRERQQLTTSAGHTLGYGQLVLATGSRPAMPPLPGLDLEGVYAFRDLDDAAALTKAAAKGGNAVVIGGGLLGLEAAEGLRKRGMGVTLIQRDDRLMNRQLDDTAAGMLEVELTGRGLGVITNGHIAELADDRQGRVAGVRLEDGTWLPATCVVVAIGIAPNAELGRQAGLGVERAIVVDDHLATSDPAIFALGECCQFDSNLYGLVEPIWRQVEVLAAHLCSAVEDEPVAGYVESPTATKLKISGVSLYAFGPTDADEHHDVLVYHDPDQGEYRRLLLRDGRLEGAVLYGDTSMGPWYFAQALAGRDLTLCRSALLLGAADADALLDSSQSPDSTNRPVKEAA</sequence>
<feature type="domain" description="FAD/NAD(P)-binding" evidence="5">
    <location>
        <begin position="17"/>
        <end position="296"/>
    </location>
</feature>
<organism evidence="7 8">
    <name type="scientific">Halomonas urumqiensis</name>
    <dbReference type="NCBI Taxonomy" id="1684789"/>
    <lineage>
        <taxon>Bacteria</taxon>
        <taxon>Pseudomonadati</taxon>
        <taxon>Pseudomonadota</taxon>
        <taxon>Gammaproteobacteria</taxon>
        <taxon>Oceanospirillales</taxon>
        <taxon>Halomonadaceae</taxon>
        <taxon>Halomonas</taxon>
    </lineage>
</organism>